<comment type="caution">
    <text evidence="4">The sequence shown here is derived from an EMBL/GenBank/DDBJ whole genome shotgun (WGS) entry which is preliminary data.</text>
</comment>
<evidence type="ECO:0000256" key="3">
    <source>
        <dbReference type="SAM" id="SignalP"/>
    </source>
</evidence>
<feature type="transmembrane region" description="Helical" evidence="2">
    <location>
        <begin position="164"/>
        <end position="186"/>
    </location>
</feature>
<gene>
    <name evidence="4" type="ORF">ANCCAN_19632</name>
</gene>
<keyword evidence="2" id="KW-1133">Transmembrane helix</keyword>
<dbReference type="Proteomes" id="UP000252519">
    <property type="component" value="Unassembled WGS sequence"/>
</dbReference>
<accession>A0A368FW78</accession>
<keyword evidence="2" id="KW-0472">Membrane</keyword>
<feature type="coiled-coil region" evidence="1">
    <location>
        <begin position="44"/>
        <end position="112"/>
    </location>
</feature>
<sequence>MLRFFVVIFALILAIHGAGTLEDRIQRGRERHKQAVGALIDHIFTSIEQRKEKEAAERDKLKELANQLQPYFDRTKANSKREQELSDLDNALAEAQNELAQESGKSEDEQQQEIAKIRDELNKIRYGLKERLKNILGGKKNITAETETKAEFLNNITGTSSWQAATWLLLVLCILLSLALVGMVVHQVSKKSSYERLKSSNLT</sequence>
<evidence type="ECO:0000313" key="4">
    <source>
        <dbReference type="EMBL" id="RCN34537.1"/>
    </source>
</evidence>
<keyword evidence="5" id="KW-1185">Reference proteome</keyword>
<evidence type="ECO:0000256" key="2">
    <source>
        <dbReference type="SAM" id="Phobius"/>
    </source>
</evidence>
<evidence type="ECO:0000256" key="1">
    <source>
        <dbReference type="SAM" id="Coils"/>
    </source>
</evidence>
<keyword evidence="1" id="KW-0175">Coiled coil</keyword>
<reference evidence="4 5" key="1">
    <citation type="submission" date="2014-10" db="EMBL/GenBank/DDBJ databases">
        <title>Draft genome of the hookworm Ancylostoma caninum.</title>
        <authorList>
            <person name="Mitreva M."/>
        </authorList>
    </citation>
    <scope>NUCLEOTIDE SEQUENCE [LARGE SCALE GENOMIC DNA]</scope>
    <source>
        <strain evidence="4 5">Baltimore</strain>
    </source>
</reference>
<protein>
    <submittedName>
        <fullName evidence="4">Uncharacterized protein</fullName>
    </submittedName>
</protein>
<name>A0A368FW78_ANCCA</name>
<feature type="signal peptide" evidence="3">
    <location>
        <begin position="1"/>
        <end position="20"/>
    </location>
</feature>
<dbReference type="AlphaFoldDB" id="A0A368FW78"/>
<keyword evidence="3" id="KW-0732">Signal</keyword>
<feature type="chain" id="PRO_5016803170" evidence="3">
    <location>
        <begin position="21"/>
        <end position="203"/>
    </location>
</feature>
<proteinExistence type="predicted"/>
<dbReference type="STRING" id="29170.A0A368FW78"/>
<dbReference type="OrthoDB" id="5871398at2759"/>
<dbReference type="EMBL" id="JOJR01000770">
    <property type="protein sequence ID" value="RCN34537.1"/>
    <property type="molecule type" value="Genomic_DNA"/>
</dbReference>
<keyword evidence="2" id="KW-0812">Transmembrane</keyword>
<evidence type="ECO:0000313" key="5">
    <source>
        <dbReference type="Proteomes" id="UP000252519"/>
    </source>
</evidence>
<organism evidence="4 5">
    <name type="scientific">Ancylostoma caninum</name>
    <name type="common">Dog hookworm</name>
    <dbReference type="NCBI Taxonomy" id="29170"/>
    <lineage>
        <taxon>Eukaryota</taxon>
        <taxon>Metazoa</taxon>
        <taxon>Ecdysozoa</taxon>
        <taxon>Nematoda</taxon>
        <taxon>Chromadorea</taxon>
        <taxon>Rhabditida</taxon>
        <taxon>Rhabditina</taxon>
        <taxon>Rhabditomorpha</taxon>
        <taxon>Strongyloidea</taxon>
        <taxon>Ancylostomatidae</taxon>
        <taxon>Ancylostomatinae</taxon>
        <taxon>Ancylostoma</taxon>
    </lineage>
</organism>